<keyword evidence="3" id="KW-1185">Reference proteome</keyword>
<dbReference type="RefSeq" id="WP_090660811.1">
    <property type="nucleotide sequence ID" value="NZ_FOIA01000032.1"/>
</dbReference>
<accession>A0A1I0F166</accession>
<dbReference type="Proteomes" id="UP000199345">
    <property type="component" value="Unassembled WGS sequence"/>
</dbReference>
<reference evidence="3" key="1">
    <citation type="submission" date="2016-10" db="EMBL/GenBank/DDBJ databases">
        <authorList>
            <person name="Varghese N."/>
            <person name="Submissions S."/>
        </authorList>
    </citation>
    <scope>NUCLEOTIDE SEQUENCE [LARGE SCALE GENOMIC DNA]</scope>
    <source>
        <strain evidence="3">Nm71</strain>
    </source>
</reference>
<dbReference type="AlphaFoldDB" id="A0A1I0F166"/>
<dbReference type="OrthoDB" id="661223at2"/>
<evidence type="ECO:0000313" key="2">
    <source>
        <dbReference type="EMBL" id="SET51589.1"/>
    </source>
</evidence>
<proteinExistence type="predicted"/>
<protein>
    <submittedName>
        <fullName evidence="2">Uncharacterized protein</fullName>
    </submittedName>
</protein>
<evidence type="ECO:0000256" key="1">
    <source>
        <dbReference type="SAM" id="MobiDB-lite"/>
    </source>
</evidence>
<sequence>MSGFSGRPKILKGAFVEYGISIPPLFVVFQFNPEELTRSRGVQFGGLSGNDREERVETTEQQQTTQNGSTSSTTNTSACSSSSRSLRSLHQRNFPEKDHLMGVQNAQTAEFSEESISFDIRLDATDDMNEGNVIAGTFGILPQLSTLEMMTLPKSESLIANVLSGFEEGFSFTNKEKPPIVLFIWGYTRILPVNLNRISIRETEFNTILNPTRATVGVDLTVIEGNNYNIPYTYSKALKEAMSVLNLANITDVANVVVPG</sequence>
<evidence type="ECO:0000313" key="3">
    <source>
        <dbReference type="Proteomes" id="UP000199345"/>
    </source>
</evidence>
<organism evidence="2 3">
    <name type="scientific">Nitrosomonas marina</name>
    <dbReference type="NCBI Taxonomy" id="917"/>
    <lineage>
        <taxon>Bacteria</taxon>
        <taxon>Pseudomonadati</taxon>
        <taxon>Pseudomonadota</taxon>
        <taxon>Betaproteobacteria</taxon>
        <taxon>Nitrosomonadales</taxon>
        <taxon>Nitrosomonadaceae</taxon>
        <taxon>Nitrosomonas</taxon>
    </lineage>
</organism>
<feature type="region of interest" description="Disordered" evidence="1">
    <location>
        <begin position="41"/>
        <end position="87"/>
    </location>
</feature>
<gene>
    <name evidence="2" type="ORF">SAMN05216326_13213</name>
</gene>
<feature type="compositionally biased region" description="Low complexity" evidence="1">
    <location>
        <begin position="59"/>
        <end position="87"/>
    </location>
</feature>
<name>A0A1I0F166_9PROT</name>
<dbReference type="EMBL" id="FOIA01000032">
    <property type="protein sequence ID" value="SET51589.1"/>
    <property type="molecule type" value="Genomic_DNA"/>
</dbReference>